<sequence length="75" mass="8890">MSNINTKLQEKLLRTSREEDKNESLKFEDDKKVQISITISPQMITKIKQIQDSLSIKLNRSQIIELVLREYEIKK</sequence>
<protein>
    <recommendedName>
        <fullName evidence="3">Ribbon-helix-helix protein CopG domain-containing protein</fullName>
    </recommendedName>
</protein>
<keyword evidence="2" id="KW-1185">Reference proteome</keyword>
<evidence type="ECO:0000313" key="2">
    <source>
        <dbReference type="Proteomes" id="UP001460679"/>
    </source>
</evidence>
<organism evidence="1 2">
    <name type="scientific">[Mycoplasma] gypis</name>
    <dbReference type="NCBI Taxonomy" id="92404"/>
    <lineage>
        <taxon>Bacteria</taxon>
        <taxon>Bacillati</taxon>
        <taxon>Mycoplasmatota</taxon>
        <taxon>Mycoplasmoidales</taxon>
        <taxon>Metamycoplasmataceae</taxon>
        <taxon>Metamycoplasma</taxon>
    </lineage>
</organism>
<proteinExistence type="predicted"/>
<dbReference type="EMBL" id="CP148066">
    <property type="protein sequence ID" value="WXL28552.1"/>
    <property type="molecule type" value="Genomic_DNA"/>
</dbReference>
<name>A0ABZ2RQ09_9BACT</name>
<evidence type="ECO:0008006" key="3">
    <source>
        <dbReference type="Google" id="ProtNLM"/>
    </source>
</evidence>
<reference evidence="1" key="1">
    <citation type="submission" date="2024-03" db="EMBL/GenBank/DDBJ databases">
        <title>Complete genome sequence of Mycoplasma gypis type strain B1/T1.</title>
        <authorList>
            <person name="Spergser J."/>
        </authorList>
    </citation>
    <scope>NUCLEOTIDE SEQUENCE [LARGE SCALE GENOMIC DNA]</scope>
    <source>
        <strain evidence="1">B1/T1</strain>
    </source>
</reference>
<evidence type="ECO:0000313" key="1">
    <source>
        <dbReference type="EMBL" id="WXL28552.1"/>
    </source>
</evidence>
<accession>A0ABZ2RQ09</accession>
<dbReference type="Proteomes" id="UP001460679">
    <property type="component" value="Chromosome"/>
</dbReference>
<dbReference type="RefSeq" id="WP_205498823.1">
    <property type="nucleotide sequence ID" value="NZ_CP148066.1"/>
</dbReference>
<gene>
    <name evidence="1" type="ORF">WG616_00775</name>
</gene>